<evidence type="ECO:0000313" key="14">
    <source>
        <dbReference type="EMBL" id="OGM91545.1"/>
    </source>
</evidence>
<feature type="binding site" evidence="12">
    <location>
        <position position="304"/>
    </location>
    <ligand>
        <name>UDP-N-acetyl-alpha-D-glucosamine</name>
        <dbReference type="ChEBI" id="CHEBI:57705"/>
    </ligand>
</feature>
<evidence type="ECO:0000256" key="2">
    <source>
        <dbReference type="ARBA" id="ARBA00004752"/>
    </source>
</evidence>
<protein>
    <recommendedName>
        <fullName evidence="12">UDP-N-acetylglucosamine 1-carboxyvinyltransferase</fullName>
        <ecNumber evidence="12">2.5.1.7</ecNumber>
    </recommendedName>
    <alternativeName>
        <fullName evidence="12">Enoylpyruvate transferase</fullName>
    </alternativeName>
    <alternativeName>
        <fullName evidence="12">UDP-N-acetylglucosamine enolpyruvyl transferase</fullName>
        <shortName evidence="12">EPT</shortName>
    </alternativeName>
</protein>
<gene>
    <name evidence="12" type="primary">murA</name>
    <name evidence="14" type="ORF">A3A20_01185</name>
</gene>
<dbReference type="UniPathway" id="UPA00219"/>
<name>A0A1F8DUN3_9BACT</name>
<dbReference type="HAMAP" id="MF_00111">
    <property type="entry name" value="MurA"/>
    <property type="match status" value="1"/>
</dbReference>
<evidence type="ECO:0000256" key="6">
    <source>
        <dbReference type="ARBA" id="ARBA00022960"/>
    </source>
</evidence>
<feature type="binding site" evidence="12">
    <location>
        <position position="91"/>
    </location>
    <ligand>
        <name>UDP-N-acetyl-alpha-D-glucosamine</name>
        <dbReference type="ChEBI" id="CHEBI:57705"/>
    </ligand>
</feature>
<comment type="subcellular location">
    <subcellularLocation>
        <location evidence="1 12">Cytoplasm</location>
    </subcellularLocation>
</comment>
<dbReference type="InterPro" id="IPR001986">
    <property type="entry name" value="Enolpyruvate_Tfrase_dom"/>
</dbReference>
<dbReference type="GO" id="GO:0019277">
    <property type="term" value="P:UDP-N-acetylgalactosamine biosynthetic process"/>
    <property type="evidence" value="ECO:0007669"/>
    <property type="project" value="InterPro"/>
</dbReference>
<keyword evidence="8 12" id="KW-0131">Cell cycle</keyword>
<dbReference type="InterPro" id="IPR005750">
    <property type="entry name" value="UDP_GlcNAc_COvinyl_MurA"/>
</dbReference>
<comment type="similarity">
    <text evidence="10 12">Belongs to the EPSP synthase family. MurA subfamily.</text>
</comment>
<keyword evidence="9 12" id="KW-0961">Cell wall biogenesis/degradation</keyword>
<evidence type="ECO:0000256" key="11">
    <source>
        <dbReference type="ARBA" id="ARBA00047527"/>
    </source>
</evidence>
<dbReference type="GO" id="GO:0005737">
    <property type="term" value="C:cytoplasm"/>
    <property type="evidence" value="ECO:0007669"/>
    <property type="project" value="UniProtKB-SubCell"/>
</dbReference>
<dbReference type="GO" id="GO:0009252">
    <property type="term" value="P:peptidoglycan biosynthetic process"/>
    <property type="evidence" value="ECO:0007669"/>
    <property type="project" value="UniProtKB-UniRule"/>
</dbReference>
<evidence type="ECO:0000256" key="10">
    <source>
        <dbReference type="ARBA" id="ARBA00038367"/>
    </source>
</evidence>
<dbReference type="GO" id="GO:0071555">
    <property type="term" value="P:cell wall organization"/>
    <property type="evidence" value="ECO:0007669"/>
    <property type="project" value="UniProtKB-KW"/>
</dbReference>
<dbReference type="NCBIfam" id="TIGR01072">
    <property type="entry name" value="murA"/>
    <property type="match status" value="1"/>
</dbReference>
<feature type="domain" description="Enolpyruvate transferase" evidence="13">
    <location>
        <begin position="7"/>
        <end position="421"/>
    </location>
</feature>
<proteinExistence type="inferred from homology"/>
<dbReference type="SUPFAM" id="SSF55205">
    <property type="entry name" value="EPT/RTPC-like"/>
    <property type="match status" value="1"/>
</dbReference>
<feature type="active site" description="Proton donor" evidence="12">
    <location>
        <position position="115"/>
    </location>
</feature>
<evidence type="ECO:0000256" key="1">
    <source>
        <dbReference type="ARBA" id="ARBA00004496"/>
    </source>
</evidence>
<evidence type="ECO:0000256" key="12">
    <source>
        <dbReference type="HAMAP-Rule" id="MF_00111"/>
    </source>
</evidence>
<dbReference type="InterPro" id="IPR050068">
    <property type="entry name" value="MurA_subfamily"/>
</dbReference>
<dbReference type="Gene3D" id="3.65.10.10">
    <property type="entry name" value="Enolpyruvate transferase domain"/>
    <property type="match status" value="2"/>
</dbReference>
<dbReference type="CDD" id="cd01555">
    <property type="entry name" value="UdpNAET"/>
    <property type="match status" value="1"/>
</dbReference>
<organism evidence="14 15">
    <name type="scientific">Candidatus Wolfebacteria bacterium RIFCSPLOWO2_01_FULL_45_19</name>
    <dbReference type="NCBI Taxonomy" id="1802557"/>
    <lineage>
        <taxon>Bacteria</taxon>
        <taxon>Candidatus Wolfeibacteriota</taxon>
    </lineage>
</organism>
<dbReference type="GO" id="GO:0051301">
    <property type="term" value="P:cell division"/>
    <property type="evidence" value="ECO:0007669"/>
    <property type="project" value="UniProtKB-KW"/>
</dbReference>
<evidence type="ECO:0000259" key="13">
    <source>
        <dbReference type="Pfam" id="PF00275"/>
    </source>
</evidence>
<dbReference type="PANTHER" id="PTHR43783">
    <property type="entry name" value="UDP-N-ACETYLGLUCOSAMINE 1-CARBOXYVINYLTRANSFERASE"/>
    <property type="match status" value="1"/>
</dbReference>
<evidence type="ECO:0000256" key="4">
    <source>
        <dbReference type="ARBA" id="ARBA00022618"/>
    </source>
</evidence>
<evidence type="ECO:0000256" key="8">
    <source>
        <dbReference type="ARBA" id="ARBA00023306"/>
    </source>
</evidence>
<dbReference type="Proteomes" id="UP000178946">
    <property type="component" value="Unassembled WGS sequence"/>
</dbReference>
<dbReference type="AlphaFoldDB" id="A0A1F8DUN3"/>
<dbReference type="STRING" id="1802557.A3A20_01185"/>
<sequence>MAKFLTQGGRALNGEITLAGAKNAATKMLVASLLTDEQCEFENFPEIGDTEITAELCRTIGSEIKIKNNKAVIRTPRIKQTSAVSLSRKNRIPILTLGPLLARASEAEIPILGGDKIGPRPVDIHLEALRSMGAEIEATENGYKARAPRGLRGANLSFLHPSVGATENVILAATLAKGKTRIHNAAIEPEIISLIEMLQKMGAIIELGANRTVYVEGVEKLRGAKHAVIPDRNEAVSFACLAAATGGKIKIKGARQNHLITFLNAFRKIGGEYEVDDDGIIFWKNGALHGIEIETDAHPGFMTDWQQPFAILLTQAKGTSVIHETIYENRFGYAKDLNTLGANIQIFTKCLGELPCRFNGMNLSHSATIHGATPLRGSKLIVRDLRSGIAHVIAALVASGESVIEGIEEIDRGYEKIDERLRTLGAKIERIS</sequence>
<evidence type="ECO:0000256" key="7">
    <source>
        <dbReference type="ARBA" id="ARBA00022984"/>
    </source>
</evidence>
<comment type="caution">
    <text evidence="12">Lacks conserved residue(s) required for the propagation of feature annotation.</text>
</comment>
<comment type="pathway">
    <text evidence="2 12">Cell wall biogenesis; peptidoglycan biosynthesis.</text>
</comment>
<dbReference type="GO" id="GO:0008360">
    <property type="term" value="P:regulation of cell shape"/>
    <property type="evidence" value="ECO:0007669"/>
    <property type="project" value="UniProtKB-KW"/>
</dbReference>
<evidence type="ECO:0000313" key="15">
    <source>
        <dbReference type="Proteomes" id="UP000178946"/>
    </source>
</evidence>
<evidence type="ECO:0000256" key="5">
    <source>
        <dbReference type="ARBA" id="ARBA00022679"/>
    </source>
</evidence>
<dbReference type="InterPro" id="IPR013792">
    <property type="entry name" value="RNA3'P_cycl/enolpyr_Trfase_a/b"/>
</dbReference>
<dbReference type="PANTHER" id="PTHR43783:SF1">
    <property type="entry name" value="UDP-N-ACETYLGLUCOSAMINE 1-CARBOXYVINYLTRANSFERASE"/>
    <property type="match status" value="1"/>
</dbReference>
<keyword evidence="5 12" id="KW-0808">Transferase</keyword>
<dbReference type="EC" id="2.5.1.7" evidence="12"/>
<dbReference type="InterPro" id="IPR036968">
    <property type="entry name" value="Enolpyruvate_Tfrase_sf"/>
</dbReference>
<dbReference type="NCBIfam" id="NF006873">
    <property type="entry name" value="PRK09369.1"/>
    <property type="match status" value="1"/>
</dbReference>
<comment type="caution">
    <text evidence="14">The sequence shown here is derived from an EMBL/GenBank/DDBJ whole genome shotgun (WGS) entry which is preliminary data.</text>
</comment>
<dbReference type="Pfam" id="PF00275">
    <property type="entry name" value="EPSP_synthase"/>
    <property type="match status" value="1"/>
</dbReference>
<keyword evidence="7 12" id="KW-0573">Peptidoglycan synthesis</keyword>
<keyword evidence="4 12" id="KW-0132">Cell division</keyword>
<evidence type="ECO:0000256" key="9">
    <source>
        <dbReference type="ARBA" id="ARBA00023316"/>
    </source>
</evidence>
<dbReference type="EMBL" id="MGIR01000001">
    <property type="protein sequence ID" value="OGM91545.1"/>
    <property type="molecule type" value="Genomic_DNA"/>
</dbReference>
<feature type="binding site" evidence="12">
    <location>
        <position position="326"/>
    </location>
    <ligand>
        <name>UDP-N-acetyl-alpha-D-glucosamine</name>
        <dbReference type="ChEBI" id="CHEBI:57705"/>
    </ligand>
</feature>
<accession>A0A1F8DUN3</accession>
<dbReference type="GO" id="GO:0008760">
    <property type="term" value="F:UDP-N-acetylglucosamine 1-carboxyvinyltransferase activity"/>
    <property type="evidence" value="ECO:0007669"/>
    <property type="project" value="UniProtKB-UniRule"/>
</dbReference>
<reference evidence="14 15" key="1">
    <citation type="journal article" date="2016" name="Nat. Commun.">
        <title>Thousands of microbial genomes shed light on interconnected biogeochemical processes in an aquifer system.</title>
        <authorList>
            <person name="Anantharaman K."/>
            <person name="Brown C.T."/>
            <person name="Hug L.A."/>
            <person name="Sharon I."/>
            <person name="Castelle C.J."/>
            <person name="Probst A.J."/>
            <person name="Thomas B.C."/>
            <person name="Singh A."/>
            <person name="Wilkins M.J."/>
            <person name="Karaoz U."/>
            <person name="Brodie E.L."/>
            <person name="Williams K.H."/>
            <person name="Hubbard S.S."/>
            <person name="Banfield J.F."/>
        </authorList>
    </citation>
    <scope>NUCLEOTIDE SEQUENCE [LARGE SCALE GENOMIC DNA]</scope>
</reference>
<comment type="catalytic activity">
    <reaction evidence="11 12">
        <text>phosphoenolpyruvate + UDP-N-acetyl-alpha-D-glucosamine = UDP-N-acetyl-3-O-(1-carboxyvinyl)-alpha-D-glucosamine + phosphate</text>
        <dbReference type="Rhea" id="RHEA:18681"/>
        <dbReference type="ChEBI" id="CHEBI:43474"/>
        <dbReference type="ChEBI" id="CHEBI:57705"/>
        <dbReference type="ChEBI" id="CHEBI:58702"/>
        <dbReference type="ChEBI" id="CHEBI:68483"/>
        <dbReference type="EC" id="2.5.1.7"/>
    </reaction>
</comment>
<keyword evidence="6 12" id="KW-0133">Cell shape</keyword>
<comment type="function">
    <text evidence="12">Cell wall formation. Adds enolpyruvyl to UDP-N-acetylglucosamine.</text>
</comment>
<keyword evidence="3 12" id="KW-0963">Cytoplasm</keyword>
<evidence type="ECO:0000256" key="3">
    <source>
        <dbReference type="ARBA" id="ARBA00022490"/>
    </source>
</evidence>
<feature type="binding site" evidence="12">
    <location>
        <begin position="22"/>
        <end position="23"/>
    </location>
    <ligand>
        <name>phosphoenolpyruvate</name>
        <dbReference type="ChEBI" id="CHEBI:58702"/>
    </ligand>
</feature>